<evidence type="ECO:0000313" key="9">
    <source>
        <dbReference type="Proteomes" id="UP000578531"/>
    </source>
</evidence>
<accession>A0A8H6FR96</accession>
<evidence type="ECO:0000256" key="1">
    <source>
        <dbReference type="ARBA" id="ARBA00022741"/>
    </source>
</evidence>
<gene>
    <name evidence="8" type="ORF">HO173_008516</name>
</gene>
<keyword evidence="4 5" id="KW-0067">ATP-binding</keyword>
<keyword evidence="1 5" id="KW-0547">Nucleotide-binding</keyword>
<evidence type="ECO:0000256" key="6">
    <source>
        <dbReference type="SAM" id="MobiDB-lite"/>
    </source>
</evidence>
<proteinExistence type="predicted"/>
<reference evidence="8 9" key="1">
    <citation type="journal article" date="2020" name="Genomics">
        <title>Complete, high-quality genomes from long-read metagenomic sequencing of two wolf lichen thalli reveals enigmatic genome architecture.</title>
        <authorList>
            <person name="McKenzie S.K."/>
            <person name="Walston R.F."/>
            <person name="Allen J.L."/>
        </authorList>
    </citation>
    <scope>NUCLEOTIDE SEQUENCE [LARGE SCALE GENOMIC DNA]</scope>
    <source>
        <strain evidence="8">WasteWater2</strain>
    </source>
</reference>
<dbReference type="PANTHER" id="PTHR21529:SF4">
    <property type="entry name" value="TPR AND ANKYRIN REPEAT-CONTAINING PROTEIN 1"/>
    <property type="match status" value="1"/>
</dbReference>
<evidence type="ECO:0000256" key="4">
    <source>
        <dbReference type="ARBA" id="ARBA00022840"/>
    </source>
</evidence>
<evidence type="ECO:0000256" key="2">
    <source>
        <dbReference type="ARBA" id="ARBA00022801"/>
    </source>
</evidence>
<dbReference type="PROSITE" id="PS51198">
    <property type="entry name" value="UVRD_HELICASE_ATP_BIND"/>
    <property type="match status" value="1"/>
</dbReference>
<protein>
    <recommendedName>
        <fullName evidence="7">UvrD-like helicase ATP-binding domain-containing protein</fullName>
    </recommendedName>
</protein>
<evidence type="ECO:0000256" key="5">
    <source>
        <dbReference type="PROSITE-ProRule" id="PRU00560"/>
    </source>
</evidence>
<feature type="compositionally biased region" description="Polar residues" evidence="6">
    <location>
        <begin position="1963"/>
        <end position="1977"/>
    </location>
</feature>
<dbReference type="Pfam" id="PF00580">
    <property type="entry name" value="UvrD-helicase"/>
    <property type="match status" value="1"/>
</dbReference>
<dbReference type="Gene3D" id="3.40.50.300">
    <property type="entry name" value="P-loop containing nucleotide triphosphate hydrolases"/>
    <property type="match status" value="2"/>
</dbReference>
<keyword evidence="3 5" id="KW-0347">Helicase</keyword>
<feature type="region of interest" description="Disordered" evidence="6">
    <location>
        <begin position="1955"/>
        <end position="1977"/>
    </location>
</feature>
<organism evidence="8 9">
    <name type="scientific">Letharia columbiana</name>
    <dbReference type="NCBI Taxonomy" id="112416"/>
    <lineage>
        <taxon>Eukaryota</taxon>
        <taxon>Fungi</taxon>
        <taxon>Dikarya</taxon>
        <taxon>Ascomycota</taxon>
        <taxon>Pezizomycotina</taxon>
        <taxon>Lecanoromycetes</taxon>
        <taxon>OSLEUM clade</taxon>
        <taxon>Lecanoromycetidae</taxon>
        <taxon>Lecanorales</taxon>
        <taxon>Lecanorineae</taxon>
        <taxon>Parmeliaceae</taxon>
        <taxon>Letharia</taxon>
    </lineage>
</organism>
<evidence type="ECO:0000259" key="7">
    <source>
        <dbReference type="PROSITE" id="PS51198"/>
    </source>
</evidence>
<dbReference type="GO" id="GO:0005524">
    <property type="term" value="F:ATP binding"/>
    <property type="evidence" value="ECO:0007669"/>
    <property type="project" value="UniProtKB-UniRule"/>
</dbReference>
<keyword evidence="2 5" id="KW-0378">Hydrolase</keyword>
<keyword evidence="9" id="KW-1185">Reference proteome</keyword>
<dbReference type="EMBL" id="JACCJC010000040">
    <property type="protein sequence ID" value="KAF6233227.1"/>
    <property type="molecule type" value="Genomic_DNA"/>
</dbReference>
<comment type="caution">
    <text evidence="8">The sequence shown here is derived from an EMBL/GenBank/DDBJ whole genome shotgun (WGS) entry which is preliminary data.</text>
</comment>
<evidence type="ECO:0000256" key="3">
    <source>
        <dbReference type="ARBA" id="ARBA00022806"/>
    </source>
</evidence>
<sequence>MAKSSTLLALLEAENEPTPKFYNEAVNDTMKNAKQISYLAEDSVRDGVSILLTTRSHRLAHFFSCLRSFVRPMAKSLTAGNIAAETVILLVCILPDLYQLLESTEALEFLVPALDVCFGSIQRPALRELASVLAEAGSLLEYLSSDRLGSEILRQWACTPGPLTLDAQTLETWTQRFIKMVCSCRKDHDVGHAIQQWSSLKVLKTSLQSINTHIKHSKDGSNGSSLVARHKLLPLGKMTQLSKEDKKTRLAKRQNYNTSLPPIPDHVKESLKAIDLQIPGSIESLLDVIKRLEGDKTSAVLLSIAINFPCNLCILGFESLPKAPDTGKDEQSIGAVPNLQIGVRDKTVRLWKVLLSSLALRSLLHMGSHGLARPATEKLETLESGNWEPPGKLDAASKSQSKSLKVPLSGTRFGQDHWILWQIEIGLDDDMEALQQTIKVWEVCKKSEVSKVIDRVICIQRSYSDEIVSRCHLHSSNHDGKQIPARFDDSTLPCGNPAKRLLDQDIRIVNQDIIDMTNKFYALTEPVKRSILSSDLSAEFPFEISKEEARVISHVQTASLILGRSGTGKTTCLVYKLVTKYLVSKAVLDENPVRQVLLTRSSFLAEQLRSYARNLMKSQSSKFLTLESSQQDAHPVLMMGEEGSDRDSVLNLRDESFPLVYTWDHFLRVLENTTRIWHGQDFPELTGQIVEFYTFKVKYWPRFSHTLTKEVSVNLVFAEIMGVIKGSASSAETLAPLRRKEYLTRSCRMAPTFAMEAERSRVYDLFESYEALKVHMGDMDYVDRVVRILRAVRQDPSLTKQLRSTFEEVYIDEIQDQRCLDIELLLSIVKDPRGFHFAGDTAQAISQDSTIRFADIKGMFFQHFAAVSTSTRQSDLARPELFTLSKNYRSHQGILSLASFVMRMIWQGFPETVDKLEPEIGNLSGPKPVLFIGVDFSILSSSRVGHTALSAGTADFGAEQAILVRDTKMKTALQNHIGDVALIFTILESKGMEFNDVITWNLLTDCPDQAGLRSLETLKNEPAKFDPKKHGGMCPELKNLYVAVTRARNQLFMVECSETTAASVLKLLAHDSSKPLVEVTRPGQEDFAMRLDSLRPDSSVDPVGWRRRGDECMRQQMYKRALMCFRKAGNEHGEAVAQGYISEKDATSYDPDTDPGEFTRHLGVAVEHFLKAGFIEEAARVLIKMKKLEDAAELWAQHDDHGKAARLYAKATLYMKAFDSHHSAREYSEAAAMLRKERKYDLLVSYLDDNHGNIPANTFRGHSLLCKLLLKQNRISPEYRKHAINVLGSLAEQEACFIEYGMDEQLANLYIGQQRHRDLFHHYSRKGKLERALKLAITENLLQSTADGLEPGVLRLIDYLWAGHLEKYSQQHSAPSLKLPSGFLTPNVVLRAEQWETSNLVYNVEASIAHQHVASIEITVPKQVLCLRKILDATAFTRIANLDDLPFEMMQEAIKFARDLTLDNNSDALKTVLLLTGLWKPRNGQEGSITLPWSPLRETLTLVSNDDPTEVAKQWVLDRLVSAILALDAKARHLWKKKWPKGCVQFMTVGFCPRTRKGEKCDWPHRTASAGDCSGMLDDLLQMNSIFCDSAVLYYRRSMNGIFREKYMGIKRHWLERLLRELTHLSSVEQNTSAIVRTQAKLFCDKRFVAVSSFLEELLYFRLGNEWKQRSDFTSLLEQMQLAKAFGSSVQNRLFRALSHRLLIDQRDLLQHHLVLCNSLKENIGRWNASTFQKNLMTFLGNLDNIEVPALSTLHSLTSVFEYLATYLILKTCVTACAIPNSWIDLHVASISKTFHTPEPLQEDDKHRYQQCLIQSTKSFGLILSRLNQAAPSKDFLLCSGNTHQSLLLRQRNAELVAIAVANLAATSRERPNGFNDVWAGAKKVFEFDFIKAFHLRSRNPDDLTQKLVPSFAKYNGKDTLVVVTKDRKKVSVFTNLEHQLGVRTVPFDQVCPRTPSPAATHGSANTPPSACMDNSQEEYTSAEMEAIIKTQRLWRSCSRKIKNRRSYMQLPEARAIAHFIFLGAGLPGTLTFIDGVAFRHVLISRGMAMSLRLAVAHDTLSKLRQDAMTCIEKMEINTGLFESVDDVLHHSSQVEILLRKADEKMSDECIAGVVKLGALSVLEKGMKDIEEIVAEAERDMLGTRDMVDKVS</sequence>
<name>A0A8H6FR96_9LECA</name>
<evidence type="ECO:0000313" key="8">
    <source>
        <dbReference type="EMBL" id="KAF6233227.1"/>
    </source>
</evidence>
<dbReference type="InterPro" id="IPR027417">
    <property type="entry name" value="P-loop_NTPase"/>
</dbReference>
<dbReference type="GO" id="GO:0016787">
    <property type="term" value="F:hydrolase activity"/>
    <property type="evidence" value="ECO:0007669"/>
    <property type="project" value="UniProtKB-UniRule"/>
</dbReference>
<dbReference type="Gene3D" id="1.25.40.10">
    <property type="entry name" value="Tetratricopeptide repeat domain"/>
    <property type="match status" value="1"/>
</dbReference>
<dbReference type="InterPro" id="IPR039904">
    <property type="entry name" value="TRANK1"/>
</dbReference>
<dbReference type="Proteomes" id="UP000578531">
    <property type="component" value="Unassembled WGS sequence"/>
</dbReference>
<dbReference type="PANTHER" id="PTHR21529">
    <property type="entry name" value="MAMMARY TURMOR VIRUS RECEPTOR HOMOLOG 1, 2 MTVR1, 2"/>
    <property type="match status" value="1"/>
</dbReference>
<dbReference type="GeneID" id="59290172"/>
<dbReference type="SUPFAM" id="SSF52540">
    <property type="entry name" value="P-loop containing nucleoside triphosphate hydrolases"/>
    <property type="match status" value="1"/>
</dbReference>
<dbReference type="GO" id="GO:0004386">
    <property type="term" value="F:helicase activity"/>
    <property type="evidence" value="ECO:0007669"/>
    <property type="project" value="UniProtKB-UniRule"/>
</dbReference>
<dbReference type="RefSeq" id="XP_037162649.1">
    <property type="nucleotide sequence ID" value="XM_037310416.1"/>
</dbReference>
<dbReference type="OrthoDB" id="3156807at2759"/>
<feature type="domain" description="UvrD-like helicase ATP-binding" evidence="7">
    <location>
        <begin position="542"/>
        <end position="891"/>
    </location>
</feature>
<feature type="binding site" evidence="5">
    <location>
        <begin position="563"/>
        <end position="570"/>
    </location>
    <ligand>
        <name>ATP</name>
        <dbReference type="ChEBI" id="CHEBI:30616"/>
    </ligand>
</feature>
<dbReference type="InterPro" id="IPR011990">
    <property type="entry name" value="TPR-like_helical_dom_sf"/>
</dbReference>
<dbReference type="InterPro" id="IPR014016">
    <property type="entry name" value="UvrD-like_ATP-bd"/>
</dbReference>